<dbReference type="InterPro" id="IPR050099">
    <property type="entry name" value="SIS_GmhA/DiaA_subfam"/>
</dbReference>
<dbReference type="Pfam" id="PF13580">
    <property type="entry name" value="SIS_2"/>
    <property type="match status" value="1"/>
</dbReference>
<dbReference type="Gene3D" id="3.40.50.10490">
    <property type="entry name" value="Glucose-6-phosphate isomerase like protein, domain 1"/>
    <property type="match status" value="1"/>
</dbReference>
<dbReference type="CDD" id="cd05006">
    <property type="entry name" value="SIS_GmhA"/>
    <property type="match status" value="1"/>
</dbReference>
<evidence type="ECO:0000313" key="3">
    <source>
        <dbReference type="Proteomes" id="UP000310249"/>
    </source>
</evidence>
<dbReference type="RefSeq" id="WP_138549997.1">
    <property type="nucleotide sequence ID" value="NZ_PNCH01000006.1"/>
</dbReference>
<dbReference type="SUPFAM" id="SSF53697">
    <property type="entry name" value="SIS domain"/>
    <property type="match status" value="1"/>
</dbReference>
<dbReference type="GO" id="GO:0016853">
    <property type="term" value="F:isomerase activity"/>
    <property type="evidence" value="ECO:0007669"/>
    <property type="project" value="UniProtKB-KW"/>
</dbReference>
<dbReference type="PROSITE" id="PS51464">
    <property type="entry name" value="SIS"/>
    <property type="match status" value="1"/>
</dbReference>
<keyword evidence="2" id="KW-0413">Isomerase</keyword>
<sequence>MIGISQSETNSFTSNYIELLTTVLQKTDTQALNVVANKLMKLIEQKATLYICGNGGSAANALHIANDFTFGINPSGNSMSVEALPSNSAVLTCLANDIGYENIYSHQLIVKAKSEDALLVLSGSGNSENIINAILQANNMGVTTIGIFGFNGGKALELVDIALHFDVNDMQISEDSQVIIGHILMKILNKKLAENISDE</sequence>
<name>A0A5S3WKB0_9GAMM</name>
<dbReference type="PANTHER" id="PTHR30390">
    <property type="entry name" value="SEDOHEPTULOSE 7-PHOSPHATE ISOMERASE / DNAA INITIATOR-ASSOCIATING FACTOR FOR REPLICATION INITIATION"/>
    <property type="match status" value="1"/>
</dbReference>
<gene>
    <name evidence="2" type="ORF">CWB99_16480</name>
</gene>
<protein>
    <submittedName>
        <fullName evidence="2">Phosphoheptose isomerase</fullName>
    </submittedName>
</protein>
<accession>A0A5S3WKB0</accession>
<proteinExistence type="predicted"/>
<dbReference type="GO" id="GO:1901135">
    <property type="term" value="P:carbohydrate derivative metabolic process"/>
    <property type="evidence" value="ECO:0007669"/>
    <property type="project" value="InterPro"/>
</dbReference>
<feature type="domain" description="SIS" evidence="1">
    <location>
        <begin position="39"/>
        <end position="194"/>
    </location>
</feature>
<dbReference type="PANTHER" id="PTHR30390:SF8">
    <property type="entry name" value="SUGAR ISOMERASE (SIS)"/>
    <property type="match status" value="1"/>
</dbReference>
<dbReference type="GO" id="GO:0097367">
    <property type="term" value="F:carbohydrate derivative binding"/>
    <property type="evidence" value="ECO:0007669"/>
    <property type="project" value="InterPro"/>
</dbReference>
<dbReference type="InterPro" id="IPR035461">
    <property type="entry name" value="GmhA/DiaA"/>
</dbReference>
<reference evidence="2 3" key="1">
    <citation type="submission" date="2018-01" db="EMBL/GenBank/DDBJ databases">
        <authorList>
            <person name="Paulsen S."/>
            <person name="Gram L.K."/>
        </authorList>
    </citation>
    <scope>NUCLEOTIDE SEQUENCE [LARGE SCALE GENOMIC DNA]</scope>
    <source>
        <strain evidence="2 3">S2676</strain>
    </source>
</reference>
<dbReference type="OrthoDB" id="9810929at2"/>
<comment type="caution">
    <text evidence="2">The sequence shown here is derived from an EMBL/GenBank/DDBJ whole genome shotgun (WGS) entry which is preliminary data.</text>
</comment>
<organism evidence="2 3">
    <name type="scientific">Pseudoalteromonas rubra</name>
    <dbReference type="NCBI Taxonomy" id="43658"/>
    <lineage>
        <taxon>Bacteria</taxon>
        <taxon>Pseudomonadati</taxon>
        <taxon>Pseudomonadota</taxon>
        <taxon>Gammaproteobacteria</taxon>
        <taxon>Alteromonadales</taxon>
        <taxon>Pseudoalteromonadaceae</taxon>
        <taxon>Pseudoalteromonas</taxon>
    </lineage>
</organism>
<evidence type="ECO:0000313" key="2">
    <source>
        <dbReference type="EMBL" id="TMP27108.1"/>
    </source>
</evidence>
<dbReference type="Proteomes" id="UP000310249">
    <property type="component" value="Unassembled WGS sequence"/>
</dbReference>
<evidence type="ECO:0000259" key="1">
    <source>
        <dbReference type="PROSITE" id="PS51464"/>
    </source>
</evidence>
<reference evidence="3" key="2">
    <citation type="submission" date="2019-06" db="EMBL/GenBank/DDBJ databases">
        <title>Co-occurence of chitin degradation, pigmentation and bioactivity in marine Pseudoalteromonas.</title>
        <authorList>
            <person name="Sonnenschein E.C."/>
            <person name="Bech P.K."/>
        </authorList>
    </citation>
    <scope>NUCLEOTIDE SEQUENCE [LARGE SCALE GENOMIC DNA]</scope>
    <source>
        <strain evidence="3">S2676</strain>
    </source>
</reference>
<dbReference type="AlphaFoldDB" id="A0A5S3WKB0"/>
<dbReference type="InterPro" id="IPR001347">
    <property type="entry name" value="SIS_dom"/>
</dbReference>
<dbReference type="EMBL" id="PNCI01000037">
    <property type="protein sequence ID" value="TMP27108.1"/>
    <property type="molecule type" value="Genomic_DNA"/>
</dbReference>
<dbReference type="InterPro" id="IPR046348">
    <property type="entry name" value="SIS_dom_sf"/>
</dbReference>